<name>A0ABT3QVH9_9HYPH</name>
<keyword evidence="5 8" id="KW-0812">Transmembrane</keyword>
<dbReference type="PANTHER" id="PTHR30269:SF37">
    <property type="entry name" value="MEMBRANE TRANSPORTER PROTEIN"/>
    <property type="match status" value="1"/>
</dbReference>
<evidence type="ECO:0000256" key="4">
    <source>
        <dbReference type="ARBA" id="ARBA00022475"/>
    </source>
</evidence>
<comment type="caution">
    <text evidence="9">The sequence shown here is derived from an EMBL/GenBank/DDBJ whole genome shotgun (WGS) entry which is preliminary data.</text>
</comment>
<dbReference type="InterPro" id="IPR002781">
    <property type="entry name" value="TM_pro_TauE-like"/>
</dbReference>
<keyword evidence="3" id="KW-0813">Transport</keyword>
<evidence type="ECO:0000256" key="2">
    <source>
        <dbReference type="ARBA" id="ARBA00009142"/>
    </source>
</evidence>
<feature type="transmembrane region" description="Helical" evidence="8">
    <location>
        <begin position="95"/>
        <end position="114"/>
    </location>
</feature>
<evidence type="ECO:0000313" key="9">
    <source>
        <dbReference type="EMBL" id="MCX2720890.1"/>
    </source>
</evidence>
<feature type="transmembrane region" description="Helical" evidence="8">
    <location>
        <begin position="71"/>
        <end position="89"/>
    </location>
</feature>
<evidence type="ECO:0000313" key="10">
    <source>
        <dbReference type="Proteomes" id="UP001300261"/>
    </source>
</evidence>
<evidence type="ECO:0000256" key="7">
    <source>
        <dbReference type="ARBA" id="ARBA00023136"/>
    </source>
</evidence>
<keyword evidence="4 8" id="KW-1003">Cell membrane</keyword>
<feature type="transmembrane region" description="Helical" evidence="8">
    <location>
        <begin position="45"/>
        <end position="64"/>
    </location>
</feature>
<gene>
    <name evidence="9" type="ORF">ON753_00480</name>
</gene>
<dbReference type="EMBL" id="JAPEVI010000001">
    <property type="protein sequence ID" value="MCX2720890.1"/>
    <property type="molecule type" value="Genomic_DNA"/>
</dbReference>
<dbReference type="InterPro" id="IPR052017">
    <property type="entry name" value="TSUP"/>
</dbReference>
<feature type="transmembrane region" description="Helical" evidence="8">
    <location>
        <begin position="134"/>
        <end position="161"/>
    </location>
</feature>
<dbReference type="Proteomes" id="UP001300261">
    <property type="component" value="Unassembled WGS sequence"/>
</dbReference>
<organism evidence="9 10">
    <name type="scientific">Roseibium salinum</name>
    <dbReference type="NCBI Taxonomy" id="1604349"/>
    <lineage>
        <taxon>Bacteria</taxon>
        <taxon>Pseudomonadati</taxon>
        <taxon>Pseudomonadota</taxon>
        <taxon>Alphaproteobacteria</taxon>
        <taxon>Hyphomicrobiales</taxon>
        <taxon>Stappiaceae</taxon>
        <taxon>Roseibium</taxon>
    </lineage>
</organism>
<feature type="transmembrane region" description="Helical" evidence="8">
    <location>
        <begin position="173"/>
        <end position="194"/>
    </location>
</feature>
<feature type="transmembrane region" description="Helical" evidence="8">
    <location>
        <begin position="201"/>
        <end position="220"/>
    </location>
</feature>
<keyword evidence="6 8" id="KW-1133">Transmembrane helix</keyword>
<accession>A0ABT3QVH9</accession>
<evidence type="ECO:0000256" key="8">
    <source>
        <dbReference type="RuleBase" id="RU363041"/>
    </source>
</evidence>
<evidence type="ECO:0000256" key="1">
    <source>
        <dbReference type="ARBA" id="ARBA00004651"/>
    </source>
</evidence>
<evidence type="ECO:0000256" key="3">
    <source>
        <dbReference type="ARBA" id="ARBA00022448"/>
    </source>
</evidence>
<evidence type="ECO:0000256" key="5">
    <source>
        <dbReference type="ARBA" id="ARBA00022692"/>
    </source>
</evidence>
<dbReference type="Pfam" id="PF01925">
    <property type="entry name" value="TauE"/>
    <property type="match status" value="1"/>
</dbReference>
<proteinExistence type="inferred from homology"/>
<evidence type="ECO:0000256" key="6">
    <source>
        <dbReference type="ARBA" id="ARBA00022989"/>
    </source>
</evidence>
<keyword evidence="10" id="KW-1185">Reference proteome</keyword>
<comment type="similarity">
    <text evidence="2 8">Belongs to the 4-toluene sulfonate uptake permease (TSUP) (TC 2.A.102) family.</text>
</comment>
<dbReference type="RefSeq" id="WP_265960587.1">
    <property type="nucleotide sequence ID" value="NZ_JAPEVI010000001.1"/>
</dbReference>
<sequence>MDPAYLALLGFAVFGASILQAATGIGYGVIAGPIFLVALNGTEALQISTLHNLLIAIILVPMLRGGVEKRILGFLAAGSIAGIAFGLFLQAELSVVALKLVAAAMVAFVALTLVSDMRRKSAAVSTFGEPGIEVASVGVLSGIMGGMLAMPGPLAATWMSIRSYEKASVRSTILAFFVFAYGANVLSYTAVSGFDAQTLKLAVFLTPPLVLGIAAGWVISRLLSEMLFRKILLSVLTATTVMLLSSVV</sequence>
<comment type="subcellular location">
    <subcellularLocation>
        <location evidence="1 8">Cell membrane</location>
        <topology evidence="1 8">Multi-pass membrane protein</topology>
    </subcellularLocation>
</comment>
<protein>
    <recommendedName>
        <fullName evidence="8">Probable membrane transporter protein</fullName>
    </recommendedName>
</protein>
<dbReference type="PANTHER" id="PTHR30269">
    <property type="entry name" value="TRANSMEMBRANE PROTEIN YFCA"/>
    <property type="match status" value="1"/>
</dbReference>
<keyword evidence="7 8" id="KW-0472">Membrane</keyword>
<reference evidence="9 10" key="1">
    <citation type="journal article" date="2016" name="Int. J. Syst. Evol. Microbiol.">
        <title>Labrenzia salina sp. nov., isolated from the rhizosphere of the halophyte Arthrocnemum macrostachyum.</title>
        <authorList>
            <person name="Camacho M."/>
            <person name="Redondo-Gomez S."/>
            <person name="Rodriguez-Llorente I."/>
            <person name="Rohde M."/>
            <person name="Sproer C."/>
            <person name="Schumann P."/>
            <person name="Klenk H.P."/>
            <person name="Montero-Calasanz M.D.C."/>
        </authorList>
    </citation>
    <scope>NUCLEOTIDE SEQUENCE [LARGE SCALE GENOMIC DNA]</scope>
    <source>
        <strain evidence="9 10">DSM 29163</strain>
    </source>
</reference>